<dbReference type="SUPFAM" id="SSF50199">
    <property type="entry name" value="Staphylococcal nuclease"/>
    <property type="match status" value="1"/>
</dbReference>
<dbReference type="SMART" id="SM00894">
    <property type="entry name" value="Excalibur"/>
    <property type="match status" value="1"/>
</dbReference>
<sequence length="247" mass="27560">MIKALVVILAFLAFLISLTPTSHAAYKETEMDKKKLFKIVSITDGDTITASIRRKNESLRLLGIDTPESVDPRKPVQCFAKEATNKMKAFVLGKFVKLVDDPTQGNRDKYSRLLRYVYLPDSKATFVNGEMVKQGYAFSYRQYPTKMLEKFNAFEKYAREHNLGLWGSCPINVNPSATLKPVRTTNLPVQNQRPSQSGPTYTGGDKDCSDFATHAEAQTFFISQGGPASDPHRLDADHDGLACETLP</sequence>
<evidence type="ECO:0000256" key="4">
    <source>
        <dbReference type="SAM" id="MobiDB-lite"/>
    </source>
</evidence>
<dbReference type="Pfam" id="PF05901">
    <property type="entry name" value="Excalibur"/>
    <property type="match status" value="1"/>
</dbReference>
<evidence type="ECO:0000256" key="2">
    <source>
        <dbReference type="ARBA" id="ARBA00022759"/>
    </source>
</evidence>
<dbReference type="PANTHER" id="PTHR12302">
    <property type="entry name" value="EBNA2 BINDING PROTEIN P100"/>
    <property type="match status" value="1"/>
</dbReference>
<accession>A0A1F8BMF4</accession>
<dbReference type="GO" id="GO:0016787">
    <property type="term" value="F:hydrolase activity"/>
    <property type="evidence" value="ECO:0007669"/>
    <property type="project" value="UniProtKB-KW"/>
</dbReference>
<name>A0A1F8BMF4_9BACT</name>
<dbReference type="Gene3D" id="2.40.50.90">
    <property type="match status" value="1"/>
</dbReference>
<evidence type="ECO:0000313" key="7">
    <source>
        <dbReference type="EMBL" id="OGM65246.1"/>
    </source>
</evidence>
<dbReference type="AlphaFoldDB" id="A0A1F8BMF4"/>
<dbReference type="SMART" id="SM00318">
    <property type="entry name" value="SNc"/>
    <property type="match status" value="1"/>
</dbReference>
<keyword evidence="2" id="KW-0255">Endonuclease</keyword>
<dbReference type="Proteomes" id="UP000176725">
    <property type="component" value="Unassembled WGS sequence"/>
</dbReference>
<dbReference type="PANTHER" id="PTHR12302:SF3">
    <property type="entry name" value="SERINE_THREONINE-PROTEIN KINASE 31"/>
    <property type="match status" value="1"/>
</dbReference>
<protein>
    <recommendedName>
        <fullName evidence="6">TNase-like domain-containing protein</fullName>
    </recommendedName>
</protein>
<evidence type="ECO:0000256" key="1">
    <source>
        <dbReference type="ARBA" id="ARBA00022722"/>
    </source>
</evidence>
<comment type="caution">
    <text evidence="7">The sequence shown here is derived from an EMBL/GenBank/DDBJ whole genome shotgun (WGS) entry which is preliminary data.</text>
</comment>
<keyword evidence="3" id="KW-0378">Hydrolase</keyword>
<feature type="signal peptide" evidence="5">
    <location>
        <begin position="1"/>
        <end position="24"/>
    </location>
</feature>
<feature type="chain" id="PRO_5009535062" description="TNase-like domain-containing protein" evidence="5">
    <location>
        <begin position="25"/>
        <end position="247"/>
    </location>
</feature>
<dbReference type="InterPro" id="IPR035437">
    <property type="entry name" value="SNase_OB-fold_sf"/>
</dbReference>
<keyword evidence="5" id="KW-0732">Signal</keyword>
<organism evidence="7 8">
    <name type="scientific">Candidatus Woesebacteria bacterium RIFCSPLOWO2_01_FULL_39_25</name>
    <dbReference type="NCBI Taxonomy" id="1802521"/>
    <lineage>
        <taxon>Bacteria</taxon>
        <taxon>Candidatus Woeseibacteriota</taxon>
    </lineage>
</organism>
<evidence type="ECO:0000259" key="6">
    <source>
        <dbReference type="PROSITE" id="PS50830"/>
    </source>
</evidence>
<keyword evidence="1" id="KW-0540">Nuclease</keyword>
<dbReference type="InterPro" id="IPR016071">
    <property type="entry name" value="Staphylococal_nuclease_OB-fold"/>
</dbReference>
<proteinExistence type="predicted"/>
<dbReference type="PROSITE" id="PS50830">
    <property type="entry name" value="TNASE_3"/>
    <property type="match status" value="1"/>
</dbReference>
<evidence type="ECO:0000313" key="8">
    <source>
        <dbReference type="Proteomes" id="UP000176725"/>
    </source>
</evidence>
<dbReference type="Pfam" id="PF00565">
    <property type="entry name" value="SNase"/>
    <property type="match status" value="1"/>
</dbReference>
<dbReference type="EMBL" id="MGHH01000006">
    <property type="protein sequence ID" value="OGM65246.1"/>
    <property type="molecule type" value="Genomic_DNA"/>
</dbReference>
<reference evidence="7 8" key="1">
    <citation type="journal article" date="2016" name="Nat. Commun.">
        <title>Thousands of microbial genomes shed light on interconnected biogeochemical processes in an aquifer system.</title>
        <authorList>
            <person name="Anantharaman K."/>
            <person name="Brown C.T."/>
            <person name="Hug L.A."/>
            <person name="Sharon I."/>
            <person name="Castelle C.J."/>
            <person name="Probst A.J."/>
            <person name="Thomas B.C."/>
            <person name="Singh A."/>
            <person name="Wilkins M.J."/>
            <person name="Karaoz U."/>
            <person name="Brodie E.L."/>
            <person name="Williams K.H."/>
            <person name="Hubbard S.S."/>
            <person name="Banfield J.F."/>
        </authorList>
    </citation>
    <scope>NUCLEOTIDE SEQUENCE [LARGE SCALE GENOMIC DNA]</scope>
</reference>
<dbReference type="InterPro" id="IPR008613">
    <property type="entry name" value="Excalibur_Ca-bd_domain"/>
</dbReference>
<feature type="compositionally biased region" description="Polar residues" evidence="4">
    <location>
        <begin position="187"/>
        <end position="200"/>
    </location>
</feature>
<dbReference type="STRING" id="1802521.A2893_00625"/>
<feature type="domain" description="TNase-like" evidence="6">
    <location>
        <begin position="33"/>
        <end position="168"/>
    </location>
</feature>
<evidence type="ECO:0000256" key="5">
    <source>
        <dbReference type="SAM" id="SignalP"/>
    </source>
</evidence>
<feature type="region of interest" description="Disordered" evidence="4">
    <location>
        <begin position="187"/>
        <end position="207"/>
    </location>
</feature>
<gene>
    <name evidence="7" type="ORF">A2893_00625</name>
</gene>
<evidence type="ECO:0000256" key="3">
    <source>
        <dbReference type="ARBA" id="ARBA00022801"/>
    </source>
</evidence>
<dbReference type="GO" id="GO:0004519">
    <property type="term" value="F:endonuclease activity"/>
    <property type="evidence" value="ECO:0007669"/>
    <property type="project" value="UniProtKB-KW"/>
</dbReference>